<comment type="subcellular location">
    <subcellularLocation>
        <location evidence="1">Cell projection</location>
        <location evidence="1">Cilium</location>
    </subcellularLocation>
    <subcellularLocation>
        <location evidence="2">Cytoplasm</location>
    </subcellularLocation>
</comment>
<feature type="domain" description="HYDIN/VesB/CFA65-like Ig-like" evidence="6">
    <location>
        <begin position="42"/>
        <end position="122"/>
    </location>
</feature>
<keyword evidence="4" id="KW-0969">Cilium</keyword>
<dbReference type="Gene3D" id="2.60.40.10">
    <property type="entry name" value="Immunoglobulins"/>
    <property type="match status" value="1"/>
</dbReference>
<accession>A0A0Q4B9D4</accession>
<name>A0A0Q4B9D4_9BACT</name>
<evidence type="ECO:0000256" key="5">
    <source>
        <dbReference type="ARBA" id="ARBA00023273"/>
    </source>
</evidence>
<gene>
    <name evidence="7" type="ORF">AL399_05010</name>
</gene>
<keyword evidence="5" id="KW-0966">Cell projection</keyword>
<protein>
    <recommendedName>
        <fullName evidence="6">HYDIN/VesB/CFA65-like Ig-like domain-containing protein</fullName>
    </recommendedName>
</protein>
<evidence type="ECO:0000313" key="7">
    <source>
        <dbReference type="EMBL" id="KQM08865.1"/>
    </source>
</evidence>
<proteinExistence type="predicted"/>
<dbReference type="InterPro" id="IPR013783">
    <property type="entry name" value="Ig-like_fold"/>
</dbReference>
<evidence type="ECO:0000256" key="4">
    <source>
        <dbReference type="ARBA" id="ARBA00023069"/>
    </source>
</evidence>
<comment type="caution">
    <text evidence="7">The sequence shown here is derived from an EMBL/GenBank/DDBJ whole genome shotgun (WGS) entry which is preliminary data.</text>
</comment>
<evidence type="ECO:0000313" key="8">
    <source>
        <dbReference type="Proteomes" id="UP000054172"/>
    </source>
</evidence>
<evidence type="ECO:0000256" key="2">
    <source>
        <dbReference type="ARBA" id="ARBA00004496"/>
    </source>
</evidence>
<reference evidence="7" key="1">
    <citation type="submission" date="2015-08" db="EMBL/GenBank/DDBJ databases">
        <title>Candidatus Bacteriodes Periocalifornicus.</title>
        <authorList>
            <person name="McLean J.S."/>
            <person name="Kelley S."/>
        </authorList>
    </citation>
    <scope>NUCLEOTIDE SEQUENCE [LARGE SCALE GENOMIC DNA]</scope>
    <source>
        <strain evidence="7">12B</strain>
    </source>
</reference>
<dbReference type="Proteomes" id="UP000054172">
    <property type="component" value="Unassembled WGS sequence"/>
</dbReference>
<evidence type="ECO:0000259" key="6">
    <source>
        <dbReference type="Pfam" id="PF22544"/>
    </source>
</evidence>
<dbReference type="STRING" id="1702214.AL399_05010"/>
<evidence type="ECO:0000256" key="3">
    <source>
        <dbReference type="ARBA" id="ARBA00022490"/>
    </source>
</evidence>
<organism evidence="7 8">
    <name type="scientific">Candidatus [Bacteroides] periocalifornicus</name>
    <dbReference type="NCBI Taxonomy" id="1702214"/>
    <lineage>
        <taxon>Bacteria</taxon>
        <taxon>Pseudomonadati</taxon>
        <taxon>Bacteroidota</taxon>
    </lineage>
</organism>
<dbReference type="EMBL" id="LIIK01000019">
    <property type="protein sequence ID" value="KQM08865.1"/>
    <property type="molecule type" value="Genomic_DNA"/>
</dbReference>
<dbReference type="InterPro" id="IPR053879">
    <property type="entry name" value="HYDIN_VesB_CFA65-like_Ig"/>
</dbReference>
<sequence length="144" mass="15484">MEGKGILIVLLGLLVYLQLAGCAGSGGGASQDEGLAKVYCADSVINLGAVRSEETVERMVYLCNRGAATLQYEVQRPDCDCLSVRPMRGEIAAGDSARVRIAFSARGFYGPEVKRILVAGNGERRMLEILLFVDVKGEAPFDIR</sequence>
<dbReference type="PATRIC" id="fig|1702214.3.peg.2013"/>
<dbReference type="Pfam" id="PF22544">
    <property type="entry name" value="HYDIN_VesB_CFA65-like_Ig"/>
    <property type="match status" value="1"/>
</dbReference>
<evidence type="ECO:0000256" key="1">
    <source>
        <dbReference type="ARBA" id="ARBA00004138"/>
    </source>
</evidence>
<dbReference type="AlphaFoldDB" id="A0A0Q4B9D4"/>
<dbReference type="GO" id="GO:0005737">
    <property type="term" value="C:cytoplasm"/>
    <property type="evidence" value="ECO:0007669"/>
    <property type="project" value="UniProtKB-SubCell"/>
</dbReference>
<keyword evidence="8" id="KW-1185">Reference proteome</keyword>
<keyword evidence="3" id="KW-0963">Cytoplasm</keyword>